<dbReference type="GO" id="GO:0016787">
    <property type="term" value="F:hydrolase activity"/>
    <property type="evidence" value="ECO:0007669"/>
    <property type="project" value="UniProtKB-KW"/>
</dbReference>
<dbReference type="InterPro" id="IPR050565">
    <property type="entry name" value="LYPA1-2/EST-like"/>
</dbReference>
<reference evidence="5" key="1">
    <citation type="journal article" date="2019" name="Int. J. Syst. Evol. Microbiol.">
        <title>The Global Catalogue of Microorganisms (GCM) 10K type strain sequencing project: providing services to taxonomists for standard genome sequencing and annotation.</title>
        <authorList>
            <consortium name="The Broad Institute Genomics Platform"/>
            <consortium name="The Broad Institute Genome Sequencing Center for Infectious Disease"/>
            <person name="Wu L."/>
            <person name="Ma J."/>
        </authorList>
    </citation>
    <scope>NUCLEOTIDE SEQUENCE [LARGE SCALE GENOMIC DNA]</scope>
    <source>
        <strain evidence="5">CGMCC 1.12471</strain>
    </source>
</reference>
<evidence type="ECO:0000313" key="4">
    <source>
        <dbReference type="EMBL" id="MFD1722250.1"/>
    </source>
</evidence>
<keyword evidence="5" id="KW-1185">Reference proteome</keyword>
<sequence length="204" mass="21327">MHPLTAVSAGPLDDLAGHRLLVLLHGLGADERDLLPLAPELALDDAVVSLRAPLPWGPGFAWAEVRDDPTRRTGSMRPAAEAVLAWLDGATAALGEPAEVRLLGFSQGGALALTLLRLAPERFASAVVLAGFVPEDDEDDAALAAVRPPVLWGRGDADPVIPAAAIDRTSGWLPAHSALTERVYPGLAHGISIEEIADVRAFLA</sequence>
<dbReference type="Proteomes" id="UP001597347">
    <property type="component" value="Unassembled WGS sequence"/>
</dbReference>
<organism evidence="4 5">
    <name type="scientific">Amnibacterium endophyticum</name>
    <dbReference type="NCBI Taxonomy" id="2109337"/>
    <lineage>
        <taxon>Bacteria</taxon>
        <taxon>Bacillati</taxon>
        <taxon>Actinomycetota</taxon>
        <taxon>Actinomycetes</taxon>
        <taxon>Micrococcales</taxon>
        <taxon>Microbacteriaceae</taxon>
        <taxon>Amnibacterium</taxon>
    </lineage>
</organism>
<evidence type="ECO:0000259" key="3">
    <source>
        <dbReference type="Pfam" id="PF02230"/>
    </source>
</evidence>
<feature type="domain" description="Phospholipase/carboxylesterase/thioesterase" evidence="3">
    <location>
        <begin position="18"/>
        <end position="203"/>
    </location>
</feature>
<dbReference type="PANTHER" id="PTHR10655:SF17">
    <property type="entry name" value="LYSOPHOSPHOLIPASE-LIKE PROTEIN 1"/>
    <property type="match status" value="1"/>
</dbReference>
<dbReference type="EMBL" id="JBHUEA010000018">
    <property type="protein sequence ID" value="MFD1722250.1"/>
    <property type="molecule type" value="Genomic_DNA"/>
</dbReference>
<evidence type="ECO:0000256" key="1">
    <source>
        <dbReference type="ARBA" id="ARBA00006499"/>
    </source>
</evidence>
<protein>
    <submittedName>
        <fullName evidence="4">Alpha/beta hydrolase</fullName>
    </submittedName>
</protein>
<proteinExistence type="inferred from homology"/>
<evidence type="ECO:0000313" key="5">
    <source>
        <dbReference type="Proteomes" id="UP001597347"/>
    </source>
</evidence>
<dbReference type="InterPro" id="IPR003140">
    <property type="entry name" value="PLipase/COase/thioEstase"/>
</dbReference>
<dbReference type="SUPFAM" id="SSF53474">
    <property type="entry name" value="alpha/beta-Hydrolases"/>
    <property type="match status" value="1"/>
</dbReference>
<dbReference type="Gene3D" id="3.40.50.1820">
    <property type="entry name" value="alpha/beta hydrolase"/>
    <property type="match status" value="1"/>
</dbReference>
<evidence type="ECO:0000256" key="2">
    <source>
        <dbReference type="ARBA" id="ARBA00022801"/>
    </source>
</evidence>
<name>A0ABW4LFH8_9MICO</name>
<comment type="similarity">
    <text evidence="1">Belongs to the AB hydrolase superfamily. AB hydrolase 2 family.</text>
</comment>
<dbReference type="Pfam" id="PF02230">
    <property type="entry name" value="Abhydrolase_2"/>
    <property type="match status" value="1"/>
</dbReference>
<dbReference type="RefSeq" id="WP_377935187.1">
    <property type="nucleotide sequence ID" value="NZ_JBHUEA010000018.1"/>
</dbReference>
<gene>
    <name evidence="4" type="ORF">ACFSBI_11880</name>
</gene>
<dbReference type="PANTHER" id="PTHR10655">
    <property type="entry name" value="LYSOPHOSPHOLIPASE-RELATED"/>
    <property type="match status" value="1"/>
</dbReference>
<accession>A0ABW4LFH8</accession>
<comment type="caution">
    <text evidence="4">The sequence shown here is derived from an EMBL/GenBank/DDBJ whole genome shotgun (WGS) entry which is preliminary data.</text>
</comment>
<dbReference type="InterPro" id="IPR029058">
    <property type="entry name" value="AB_hydrolase_fold"/>
</dbReference>
<keyword evidence="2 4" id="KW-0378">Hydrolase</keyword>